<evidence type="ECO:0000313" key="2">
    <source>
        <dbReference type="Proteomes" id="UP000198211"/>
    </source>
</evidence>
<evidence type="ECO:0000313" key="1">
    <source>
        <dbReference type="EMBL" id="OWY98342.1"/>
    </source>
</evidence>
<keyword evidence="2" id="KW-1185">Reference proteome</keyword>
<accession>A0A225UZC1</accession>
<organism evidence="1 2">
    <name type="scientific">Phytophthora megakarya</name>
    <dbReference type="NCBI Taxonomy" id="4795"/>
    <lineage>
        <taxon>Eukaryota</taxon>
        <taxon>Sar</taxon>
        <taxon>Stramenopiles</taxon>
        <taxon>Oomycota</taxon>
        <taxon>Peronosporomycetes</taxon>
        <taxon>Peronosporales</taxon>
        <taxon>Peronosporaceae</taxon>
        <taxon>Phytophthora</taxon>
    </lineage>
</organism>
<gene>
    <name evidence="1" type="ORF">PHMEG_00030915</name>
</gene>
<name>A0A225UZC1_9STRA</name>
<sequence length="281" mass="32125">MVINGYVVFAFGYSDCSGHFFPLVYFCTSQKRAIDIGWCIRYTKPVCLDACGIVFAPQFVMMDADKAQFNACVTGLPHSIVLMCWFHVTKNVWKKAQEFNVEANDTKSVFADMYDMHYASEVEYPTIKTVILIKWSNYAVNSPLRKLTEHVTKLWVNSHRFSRWQVFRTPSGYAATNNPLEQYHRTVKIHCHKGKASLSELMKNVDGARLAALNDDVQFASVATASDRLMRLYRLMHKRGCLVVDRLPAVGSVEADLYRVKQSGLRLTAAEKNWFQHLFGQ</sequence>
<dbReference type="EMBL" id="NBNE01009509">
    <property type="protein sequence ID" value="OWY98342.1"/>
    <property type="molecule type" value="Genomic_DNA"/>
</dbReference>
<reference evidence="2" key="1">
    <citation type="submission" date="2017-03" db="EMBL/GenBank/DDBJ databases">
        <title>Phytopthora megakarya and P. palmivora, two closely related causual agents of cacao black pod achieved similar genome size and gene model numbers by different mechanisms.</title>
        <authorList>
            <person name="Ali S."/>
            <person name="Shao J."/>
            <person name="Larry D.J."/>
            <person name="Kronmiller B."/>
            <person name="Shen D."/>
            <person name="Strem M.D."/>
            <person name="Melnick R.L."/>
            <person name="Guiltinan M.J."/>
            <person name="Tyler B.M."/>
            <person name="Meinhardt L.W."/>
            <person name="Bailey B.A."/>
        </authorList>
    </citation>
    <scope>NUCLEOTIDE SEQUENCE [LARGE SCALE GENOMIC DNA]</scope>
    <source>
        <strain evidence="2">zdho120</strain>
    </source>
</reference>
<dbReference type="OrthoDB" id="128837at2759"/>
<dbReference type="AlphaFoldDB" id="A0A225UZC1"/>
<proteinExistence type="predicted"/>
<comment type="caution">
    <text evidence="1">The sequence shown here is derived from an EMBL/GenBank/DDBJ whole genome shotgun (WGS) entry which is preliminary data.</text>
</comment>
<dbReference type="Proteomes" id="UP000198211">
    <property type="component" value="Unassembled WGS sequence"/>
</dbReference>
<protein>
    <submittedName>
        <fullName evidence="1">Uncharacterized protein</fullName>
    </submittedName>
</protein>